<gene>
    <name evidence="11" type="ordered locus">PPA1150</name>
</gene>
<dbReference type="Gene3D" id="1.10.150.870">
    <property type="match status" value="1"/>
</dbReference>
<dbReference type="SUPFAM" id="SSF89550">
    <property type="entry name" value="PHP domain-like"/>
    <property type="match status" value="1"/>
</dbReference>
<organism evidence="11 12">
    <name type="scientific">Cutibacterium acnes (strain DSM 16379 / KPA171202)</name>
    <name type="common">Propionibacterium acnes</name>
    <dbReference type="NCBI Taxonomy" id="267747"/>
    <lineage>
        <taxon>Bacteria</taxon>
        <taxon>Bacillati</taxon>
        <taxon>Actinomycetota</taxon>
        <taxon>Actinomycetes</taxon>
        <taxon>Propionibacteriales</taxon>
        <taxon>Propionibacteriaceae</taxon>
        <taxon>Cutibacterium</taxon>
    </lineage>
</organism>
<dbReference type="CDD" id="cd12113">
    <property type="entry name" value="PHP_PolIIIA_DnaE3"/>
    <property type="match status" value="1"/>
</dbReference>
<dbReference type="InterPro" id="IPR040982">
    <property type="entry name" value="DNA_pol3_finger"/>
</dbReference>
<protein>
    <recommendedName>
        <fullName evidence="4">DNA polymerase III subunit alpha</fullName>
        <ecNumber evidence="3">2.7.7.7</ecNumber>
    </recommendedName>
</protein>
<dbReference type="InterPro" id="IPR004013">
    <property type="entry name" value="PHP_dom"/>
</dbReference>
<name>Q6A8L7_CUTAK</name>
<evidence type="ECO:0000256" key="8">
    <source>
        <dbReference type="ARBA" id="ARBA00022932"/>
    </source>
</evidence>
<accession>Q6A8L7</accession>
<dbReference type="InterPro" id="IPR029460">
    <property type="entry name" value="DNAPol_HHH"/>
</dbReference>
<comment type="subcellular location">
    <subcellularLocation>
        <location evidence="1">Cytoplasm</location>
    </subcellularLocation>
</comment>
<comment type="catalytic activity">
    <reaction evidence="9">
        <text>DNA(n) + a 2'-deoxyribonucleoside 5'-triphosphate = DNA(n+1) + diphosphate</text>
        <dbReference type="Rhea" id="RHEA:22508"/>
        <dbReference type="Rhea" id="RHEA-COMP:17339"/>
        <dbReference type="Rhea" id="RHEA-COMP:17340"/>
        <dbReference type="ChEBI" id="CHEBI:33019"/>
        <dbReference type="ChEBI" id="CHEBI:61560"/>
        <dbReference type="ChEBI" id="CHEBI:173112"/>
        <dbReference type="EC" id="2.7.7.7"/>
    </reaction>
</comment>
<evidence type="ECO:0000256" key="4">
    <source>
        <dbReference type="ARBA" id="ARBA00019114"/>
    </source>
</evidence>
<keyword evidence="7" id="KW-0235">DNA replication</keyword>
<dbReference type="InterPro" id="IPR004365">
    <property type="entry name" value="NA-bd_OB_tRNA"/>
</dbReference>
<keyword evidence="6 11" id="KW-0548">Nucleotidyltransferase</keyword>
<dbReference type="Proteomes" id="UP000000603">
    <property type="component" value="Chromosome"/>
</dbReference>
<dbReference type="InterPro" id="IPR003141">
    <property type="entry name" value="Pol/His_phosphatase_N"/>
</dbReference>
<dbReference type="Gene3D" id="3.20.20.140">
    <property type="entry name" value="Metal-dependent hydrolases"/>
    <property type="match status" value="1"/>
</dbReference>
<dbReference type="SMART" id="SM00481">
    <property type="entry name" value="POLIIIAc"/>
    <property type="match status" value="1"/>
</dbReference>
<dbReference type="GO" id="GO:0008408">
    <property type="term" value="F:3'-5' exonuclease activity"/>
    <property type="evidence" value="ECO:0007669"/>
    <property type="project" value="InterPro"/>
</dbReference>
<evidence type="ECO:0000256" key="7">
    <source>
        <dbReference type="ARBA" id="ARBA00022705"/>
    </source>
</evidence>
<evidence type="ECO:0000256" key="5">
    <source>
        <dbReference type="ARBA" id="ARBA00022679"/>
    </source>
</evidence>
<dbReference type="Pfam" id="PF14579">
    <property type="entry name" value="HHH_6"/>
    <property type="match status" value="1"/>
</dbReference>
<dbReference type="EC" id="2.7.7.7" evidence="3"/>
<sequence length="1220" mass="135372">MSLVPTTLSRSARSQGTIPRAWGRNVKGVPVARSDFVHLHTHTEYSMLDGAASNEKLFAEVARQGMPAVAMTDHGNMFGAYEFFQISKKYDGDQNPLVKPIIGIEAYVAPSTRKSRVQEFWGTSRDAGDPDAEGGKDVSGGGRYTHMTMWAKDSEGLHNLFRLSSLASYEGYYMKPRMDRELMGQYPGGIIASTGCPSGEVQTRLRLGQFEEACQAASDYRDIFGRENYFCELMDHGVPIEKQVRSDLLKLAKKLDIPLLVTNDSHYVTEDQADAHDSLLCVGVGRNKDDPNRFRFNGSGYYIKSSEQMRALFPDHPEACDNTLLLTEMIGSYDEVFKYVDRMPQFDVPEGETQESWLRKKLQEGLDEKFGPNPPKEVLERLETELSVIEPLGFASYFLVVSDICNAARSMGVPVGPGRGSAAGSLVAYLTGIIAINPLEHGLLFERFLNPERVNPPDIDLDFDDRQRDKVIDYVTHKYGAEYTSQVNTFGKIKAKAAVKDANRILGYPFALGDKITKAMPPDVMGKGVPLDKIFDSSHERYGEGQEFRQLVADNPDVAKVVETAKGLEGLIRGTGVHACAFILSSTPLLDLVPMHKRDKDGMIIAGFAYPQLEEMGLMKMDFLGLRNLGIMDHCIKIIKANRGIDVDLKNIALDDKTTYEMLARGDTLGVFQLDGTAMRSLLRLMGPTCFDDIVAVLALYRPGPMGANAHISYAQRKNNREPIIPIHPELKEDLDEILAPTYHLIVYQEQIMSIARKLAGYTLGGADLLRRAMGKKKKHILEENFIPFQAGMREHGYSDDAIQTLWDVMVPFAGYAFNKSHAAGYGLVSYWTAYLKANYPAEYGAALLTSVGDDKDKMAMYLADMRAQHINVLPPDVNASSLEFTAVGEDIRFGLGAVRNVGANAVAEIIRAREENGPAPDFFTFLDQVSLTVCNKRLIESLIKAGAFDSMGHSRRGLMAVYGQAVDAVIDIKRNQANGQDDLFGMGDDSQPTQMGVERVVPDDDWDRSTKLAFEREMLGLYVSDHPLRGLEAALEAESDISVAELVNPEGHHEGRYTVVGMVTQIVRRTTKNGDIWASVTLEDLDASITIACFPKVYQRVEPLLAVDSILKVRGFVRERDETVEMSANDIWLLDLTDASKAPMTIDMRRGRCTRGTLEELRGVLRNHPGSSEVRLRLIDGKVTTTFRLADELKVTQGQPLMADLKALLGPSCVPRRQQ</sequence>
<dbReference type="InterPro" id="IPR041931">
    <property type="entry name" value="DNA_pol3_alpha_thumb_dom"/>
</dbReference>
<dbReference type="GO" id="GO:0006260">
    <property type="term" value="P:DNA replication"/>
    <property type="evidence" value="ECO:0007669"/>
    <property type="project" value="UniProtKB-KW"/>
</dbReference>
<evidence type="ECO:0000256" key="9">
    <source>
        <dbReference type="ARBA" id="ARBA00049244"/>
    </source>
</evidence>
<dbReference type="CDD" id="cd04485">
    <property type="entry name" value="DnaE_OBF"/>
    <property type="match status" value="1"/>
</dbReference>
<dbReference type="InterPro" id="IPR011708">
    <property type="entry name" value="DNA_pol3_alpha_NTPase_dom"/>
</dbReference>
<dbReference type="EMBL" id="AE017283">
    <property type="protein sequence ID" value="AAT82899.1"/>
    <property type="molecule type" value="Genomic_DNA"/>
</dbReference>
<evidence type="ECO:0000256" key="3">
    <source>
        <dbReference type="ARBA" id="ARBA00012417"/>
    </source>
</evidence>
<dbReference type="NCBIfam" id="TIGR00594">
    <property type="entry name" value="polc"/>
    <property type="match status" value="1"/>
</dbReference>
<comment type="similarity">
    <text evidence="2">Belongs to the DNA polymerase type-C family. DnaE subfamily.</text>
</comment>
<dbReference type="Gene3D" id="1.10.10.1600">
    <property type="entry name" value="Bacterial DNA polymerase III alpha subunit, thumb domain"/>
    <property type="match status" value="1"/>
</dbReference>
<dbReference type="GO" id="GO:0003887">
    <property type="term" value="F:DNA-directed DNA polymerase activity"/>
    <property type="evidence" value="ECO:0007669"/>
    <property type="project" value="UniProtKB-KW"/>
</dbReference>
<dbReference type="NCBIfam" id="NF004226">
    <property type="entry name" value="PRK05673.1"/>
    <property type="match status" value="1"/>
</dbReference>
<evidence type="ECO:0000313" key="12">
    <source>
        <dbReference type="Proteomes" id="UP000000603"/>
    </source>
</evidence>
<reference evidence="11 12" key="1">
    <citation type="journal article" date="2004" name="Science">
        <title>The complete genome sequence of Propionibacterium acnes, a commensal of human skin.</title>
        <authorList>
            <person name="Bruggemann H."/>
            <person name="Henne A."/>
            <person name="Hoster F."/>
            <person name="Liesegang H."/>
            <person name="Wiezer A."/>
            <person name="Strittmatter A."/>
            <person name="Hujer S."/>
            <person name="Durre P."/>
            <person name="Gottschalk G."/>
        </authorList>
    </citation>
    <scope>NUCLEOTIDE SEQUENCE [LARGE SCALE GENOMIC DNA]</scope>
    <source>
        <strain evidence="12">DSM 16379 / KPA171202</strain>
    </source>
</reference>
<evidence type="ECO:0000256" key="6">
    <source>
        <dbReference type="ARBA" id="ARBA00022695"/>
    </source>
</evidence>
<dbReference type="GO" id="GO:0003676">
    <property type="term" value="F:nucleic acid binding"/>
    <property type="evidence" value="ECO:0007669"/>
    <property type="project" value="InterPro"/>
</dbReference>
<evidence type="ECO:0000256" key="1">
    <source>
        <dbReference type="ARBA" id="ARBA00004496"/>
    </source>
</evidence>
<dbReference type="GO" id="GO:0005737">
    <property type="term" value="C:cytoplasm"/>
    <property type="evidence" value="ECO:0007669"/>
    <property type="project" value="UniProtKB-SubCell"/>
</dbReference>
<dbReference type="PANTHER" id="PTHR32294:SF0">
    <property type="entry name" value="DNA POLYMERASE III SUBUNIT ALPHA"/>
    <property type="match status" value="1"/>
</dbReference>
<dbReference type="InterPro" id="IPR016195">
    <property type="entry name" value="Pol/histidinol_Pase-like"/>
</dbReference>
<dbReference type="eggNOG" id="COG0587">
    <property type="taxonomic scope" value="Bacteria"/>
</dbReference>
<dbReference type="Pfam" id="PF01336">
    <property type="entry name" value="tRNA_anti-codon"/>
    <property type="match status" value="1"/>
</dbReference>
<evidence type="ECO:0000256" key="2">
    <source>
        <dbReference type="ARBA" id="ARBA00009496"/>
    </source>
</evidence>
<dbReference type="Pfam" id="PF02811">
    <property type="entry name" value="PHP"/>
    <property type="match status" value="1"/>
</dbReference>
<proteinExistence type="inferred from homology"/>
<dbReference type="InterPro" id="IPR004805">
    <property type="entry name" value="DnaE2/DnaE/PolC"/>
</dbReference>
<dbReference type="Pfam" id="PF07733">
    <property type="entry name" value="DNA_pol3_alpha"/>
    <property type="match status" value="1"/>
</dbReference>
<keyword evidence="5 11" id="KW-0808">Transferase</keyword>
<dbReference type="Pfam" id="PF17657">
    <property type="entry name" value="DNA_pol3_finger"/>
    <property type="match status" value="1"/>
</dbReference>
<dbReference type="KEGG" id="pac:PPA1150"/>
<feature type="domain" description="Polymerase/histidinol phosphatase N-terminal" evidence="10">
    <location>
        <begin position="37"/>
        <end position="110"/>
    </location>
</feature>
<dbReference type="PANTHER" id="PTHR32294">
    <property type="entry name" value="DNA POLYMERASE III SUBUNIT ALPHA"/>
    <property type="match status" value="1"/>
</dbReference>
<evidence type="ECO:0000313" key="11">
    <source>
        <dbReference type="EMBL" id="AAT82899.1"/>
    </source>
</evidence>
<dbReference type="AlphaFoldDB" id="Q6A8L7"/>
<evidence type="ECO:0000259" key="10">
    <source>
        <dbReference type="SMART" id="SM00481"/>
    </source>
</evidence>
<keyword evidence="8" id="KW-0239">DNA-directed DNA polymerase</keyword>
<dbReference type="EnsemblBacteria" id="AAT82899">
    <property type="protein sequence ID" value="AAT82899"/>
    <property type="gene ID" value="PPA1150"/>
</dbReference>
<dbReference type="HOGENOM" id="CLU_001600_0_0_11"/>